<dbReference type="EMBL" id="JABFCX010000003">
    <property type="protein sequence ID" value="NNU17710.1"/>
    <property type="molecule type" value="Genomic_DNA"/>
</dbReference>
<reference evidence="2 3" key="1">
    <citation type="submission" date="2020-05" db="EMBL/GenBank/DDBJ databases">
        <title>Parvularcula mediterraneae sp. nov., isolated from polypropylene straw from shallow seawater of the seashore of Laganas in Zakynthos island, Greece.</title>
        <authorList>
            <person name="Szabo I."/>
            <person name="Al-Omari J."/>
            <person name="Rado J."/>
            <person name="Szerdahelyi G.S."/>
        </authorList>
    </citation>
    <scope>NUCLEOTIDE SEQUENCE [LARGE SCALE GENOMIC DNA]</scope>
    <source>
        <strain evidence="2 3">ZS-1/3</strain>
    </source>
</reference>
<feature type="chain" id="PRO_5031572219" description="C-type lysozyme inhibitor domain-containing protein" evidence="1">
    <location>
        <begin position="19"/>
        <end position="117"/>
    </location>
</feature>
<dbReference type="AlphaFoldDB" id="A0A7Y3RPD5"/>
<keyword evidence="1" id="KW-0732">Signal</keyword>
<gene>
    <name evidence="2" type="ORF">HK107_15365</name>
</gene>
<evidence type="ECO:0000313" key="3">
    <source>
        <dbReference type="Proteomes" id="UP000536835"/>
    </source>
</evidence>
<proteinExistence type="predicted"/>
<evidence type="ECO:0008006" key="4">
    <source>
        <dbReference type="Google" id="ProtNLM"/>
    </source>
</evidence>
<dbReference type="Proteomes" id="UP000536835">
    <property type="component" value="Unassembled WGS sequence"/>
</dbReference>
<comment type="caution">
    <text evidence="2">The sequence shown here is derived from an EMBL/GenBank/DDBJ whole genome shotgun (WGS) entry which is preliminary data.</text>
</comment>
<protein>
    <recommendedName>
        <fullName evidence="4">C-type lysozyme inhibitor domain-containing protein</fullName>
    </recommendedName>
</protein>
<accession>A0A7Y3RPD5</accession>
<evidence type="ECO:0000313" key="2">
    <source>
        <dbReference type="EMBL" id="NNU17710.1"/>
    </source>
</evidence>
<feature type="signal peptide" evidence="1">
    <location>
        <begin position="1"/>
        <end position="18"/>
    </location>
</feature>
<name>A0A7Y3RPD5_9PROT</name>
<keyword evidence="3" id="KW-1185">Reference proteome</keyword>
<dbReference type="RefSeq" id="WP_173201389.1">
    <property type="nucleotide sequence ID" value="NZ_JABFCX010000003.1"/>
</dbReference>
<evidence type="ECO:0000256" key="1">
    <source>
        <dbReference type="SAM" id="SignalP"/>
    </source>
</evidence>
<sequence>MKNLILTVLLLLPLAACSEGTVVFLENDTRCAIDDIRGYLVSDGGEEQLVFAINRADPRAQRQVYFQGPKDATLLIRAQLPEGFEVSYDLAGRGAQPVLPLSDAGTFDCRLRSAEEF</sequence>
<organism evidence="2 3">
    <name type="scientific">Parvularcula mediterranea</name>
    <dbReference type="NCBI Taxonomy" id="2732508"/>
    <lineage>
        <taxon>Bacteria</taxon>
        <taxon>Pseudomonadati</taxon>
        <taxon>Pseudomonadota</taxon>
        <taxon>Alphaproteobacteria</taxon>
        <taxon>Parvularculales</taxon>
        <taxon>Parvularculaceae</taxon>
        <taxon>Parvularcula</taxon>
    </lineage>
</organism>